<dbReference type="SUPFAM" id="SSF55874">
    <property type="entry name" value="ATPase domain of HSP90 chaperone/DNA topoisomerase II/histidine kinase"/>
    <property type="match status" value="1"/>
</dbReference>
<dbReference type="InterPro" id="IPR035965">
    <property type="entry name" value="PAS-like_dom_sf"/>
</dbReference>
<dbReference type="PROSITE" id="PS50109">
    <property type="entry name" value="HIS_KIN"/>
    <property type="match status" value="1"/>
</dbReference>
<evidence type="ECO:0000256" key="1">
    <source>
        <dbReference type="ARBA" id="ARBA00000085"/>
    </source>
</evidence>
<dbReference type="InterPro" id="IPR005467">
    <property type="entry name" value="His_kinase_dom"/>
</dbReference>
<keyword evidence="5" id="KW-0418">Kinase</keyword>
<keyword evidence="6" id="KW-0902">Two-component regulatory system</keyword>
<dbReference type="CDD" id="cd00082">
    <property type="entry name" value="HisKA"/>
    <property type="match status" value="1"/>
</dbReference>
<dbReference type="InterPro" id="IPR004358">
    <property type="entry name" value="Sig_transdc_His_kin-like_C"/>
</dbReference>
<dbReference type="AlphaFoldDB" id="A0A1E5QF89"/>
<feature type="domain" description="Histidine kinase" evidence="8">
    <location>
        <begin position="716"/>
        <end position="975"/>
    </location>
</feature>
<feature type="domain" description="PAS" evidence="9">
    <location>
        <begin position="39"/>
        <end position="114"/>
    </location>
</feature>
<dbReference type="InterPro" id="IPR036097">
    <property type="entry name" value="HisK_dim/P_sf"/>
</dbReference>
<evidence type="ECO:0000256" key="5">
    <source>
        <dbReference type="ARBA" id="ARBA00022777"/>
    </source>
</evidence>
<dbReference type="SMART" id="SM00091">
    <property type="entry name" value="PAS"/>
    <property type="match status" value="5"/>
</dbReference>
<dbReference type="InterPro" id="IPR000700">
    <property type="entry name" value="PAS-assoc_C"/>
</dbReference>
<sequence length="983" mass="111513">MEQRTGELDRLNQALQSEIQERANAIQQYQQADLALIQEQTRLKQIAAHLPGAIFQFTSRNGVWTIDYVSEGIFELAGIRPADMMRDINYFIARLHPEDLDTYIASSNQAIHATVPWTYEGRLIKPNGEIRSFQGASTPIRNERNEVIFCGVLLDISDRKLAEAALKQLNEELETRVRERTRKLQQSEARFQKLAANVPGMICQLRLDPDGSRSFPYVSPGCRSLLELLPQEAMQFFDLIHPRDRHRVEAAIVDSAQTLQDMNEEYRIITPSGKLKWVQVVARPERLNNGAVVWDGLFIDLTERRQAEAERDRFFSLSPDMLCIAGYDGYFKRVNPAMEKILGYSTEELLSAPLLHWVHPDDAKATQDEIATMQQATGGTFSFENRYLTKSGGYRWLSWSSVLLPEENLIYAIARDITERKHAEQLLTHQKQRLSLLIEQSPVAVIEWDCNFRIAVWNRTAEAIFGYSAAEAIGRYASEGIGPHSLVVELTEEIGELLQSPTGLHKIHDHSTKEGRTVTCEWHSKALIDANGNAIGVVSIGQDISERRRVQQALRYSEERYRSLVEATSHIIWYTAANGEFICEQPAWMGFTGQTYPQIQGWGWLEAVHPDDRPKTAEKWAAAVLARSLYKTEHRLRRQDGQYRYMSVRAIPILKPDGSVREWIGIHSDISDRKLAELKLQQKTQDLENTLHELQRTQSHLVQSEKMSSLGQLVAGVAHEINNPVNFIYGNLIHANEYANNLLSVIQAYQAHYPNPVDPVIDAIEAADLEFLVEDLPKLLLSMQVGAERIREIIAALRNFSRLDEAEFKSVNIHDGLESTLMILHNRLKAKPEHPEIQICKEYSDLPSIECYPGQLNQVFMNILVNAIDALEERDETRSLGEIQQDPSWIRIATTVQKATQTVQIAISDNGPGIPETIKNRIFDPFFTTKTIGKGTGLGMTISYQIITEKHKGSLECYSASNQGTTFIIQLPIHLSTYQTLEA</sequence>
<feature type="domain" description="PAS" evidence="9">
    <location>
        <begin position="430"/>
        <end position="475"/>
    </location>
</feature>
<evidence type="ECO:0000256" key="2">
    <source>
        <dbReference type="ARBA" id="ARBA00012438"/>
    </source>
</evidence>
<dbReference type="NCBIfam" id="TIGR00229">
    <property type="entry name" value="sensory_box"/>
    <property type="match status" value="5"/>
</dbReference>
<dbReference type="PROSITE" id="PS50112">
    <property type="entry name" value="PAS"/>
    <property type="match status" value="4"/>
</dbReference>
<dbReference type="EC" id="2.7.13.3" evidence="2"/>
<dbReference type="InterPro" id="IPR013656">
    <property type="entry name" value="PAS_4"/>
</dbReference>
<dbReference type="Pfam" id="PF08447">
    <property type="entry name" value="PAS_3"/>
    <property type="match status" value="4"/>
</dbReference>
<feature type="domain" description="PAC" evidence="10">
    <location>
        <begin position="117"/>
        <end position="168"/>
    </location>
</feature>
<dbReference type="SUPFAM" id="SSF47384">
    <property type="entry name" value="Homodimeric domain of signal transducing histidine kinase"/>
    <property type="match status" value="1"/>
</dbReference>
<evidence type="ECO:0000256" key="3">
    <source>
        <dbReference type="ARBA" id="ARBA00022553"/>
    </source>
</evidence>
<evidence type="ECO:0000259" key="10">
    <source>
        <dbReference type="PROSITE" id="PS50113"/>
    </source>
</evidence>
<name>A0A1E5QF89_9CYAN</name>
<dbReference type="PRINTS" id="PR00344">
    <property type="entry name" value="BCTRLSENSOR"/>
</dbReference>
<dbReference type="InterPro" id="IPR003594">
    <property type="entry name" value="HATPase_dom"/>
</dbReference>
<dbReference type="InterPro" id="IPR013655">
    <property type="entry name" value="PAS_fold_3"/>
</dbReference>
<dbReference type="SMART" id="SM00388">
    <property type="entry name" value="HisKA"/>
    <property type="match status" value="1"/>
</dbReference>
<dbReference type="SMART" id="SM00086">
    <property type="entry name" value="PAC"/>
    <property type="match status" value="5"/>
</dbReference>
<comment type="catalytic activity">
    <reaction evidence="1">
        <text>ATP + protein L-histidine = ADP + protein N-phospho-L-histidine.</text>
        <dbReference type="EC" id="2.7.13.3"/>
    </reaction>
</comment>
<evidence type="ECO:0000259" key="9">
    <source>
        <dbReference type="PROSITE" id="PS50112"/>
    </source>
</evidence>
<organism evidence="11">
    <name type="scientific">Desertifilum tharense IPPAS B-1220</name>
    <dbReference type="NCBI Taxonomy" id="1781255"/>
    <lineage>
        <taxon>Bacteria</taxon>
        <taxon>Bacillati</taxon>
        <taxon>Cyanobacteriota</taxon>
        <taxon>Cyanophyceae</taxon>
        <taxon>Desertifilales</taxon>
        <taxon>Desertifilaceae</taxon>
        <taxon>Desertifilum</taxon>
    </lineage>
</organism>
<evidence type="ECO:0000259" key="8">
    <source>
        <dbReference type="PROSITE" id="PS50109"/>
    </source>
</evidence>
<dbReference type="CDD" id="cd00130">
    <property type="entry name" value="PAS"/>
    <property type="match status" value="5"/>
</dbReference>
<evidence type="ECO:0000256" key="7">
    <source>
        <dbReference type="SAM" id="Coils"/>
    </source>
</evidence>
<feature type="domain" description="PAC" evidence="10">
    <location>
        <begin position="262"/>
        <end position="313"/>
    </location>
</feature>
<proteinExistence type="predicted"/>
<feature type="domain" description="PAC" evidence="10">
    <location>
        <begin position="381"/>
        <end position="429"/>
    </location>
</feature>
<feature type="domain" description="PAC" evidence="10">
    <location>
        <begin position="630"/>
        <end position="682"/>
    </location>
</feature>
<dbReference type="FunFam" id="3.30.450.20:FF:000099">
    <property type="entry name" value="Sensory box sensor histidine kinase"/>
    <property type="match status" value="1"/>
</dbReference>
<keyword evidence="7" id="KW-0175">Coiled coil</keyword>
<feature type="coiled-coil region" evidence="7">
    <location>
        <begin position="1"/>
        <end position="32"/>
    </location>
</feature>
<dbReference type="InterPro" id="IPR036890">
    <property type="entry name" value="HATPase_C_sf"/>
</dbReference>
<dbReference type="Pfam" id="PF08448">
    <property type="entry name" value="PAS_4"/>
    <property type="match status" value="1"/>
</dbReference>
<keyword evidence="3" id="KW-0597">Phosphoprotein</keyword>
<dbReference type="Pfam" id="PF02518">
    <property type="entry name" value="HATPase_c"/>
    <property type="match status" value="1"/>
</dbReference>
<feature type="coiled-coil region" evidence="7">
    <location>
        <begin position="159"/>
        <end position="190"/>
    </location>
</feature>
<keyword evidence="4" id="KW-0808">Transferase</keyword>
<evidence type="ECO:0000313" key="11">
    <source>
        <dbReference type="EMBL" id="OEJ73319.1"/>
    </source>
</evidence>
<dbReference type="InterPro" id="IPR000014">
    <property type="entry name" value="PAS"/>
</dbReference>
<feature type="domain" description="PAC" evidence="10">
    <location>
        <begin position="501"/>
        <end position="556"/>
    </location>
</feature>
<dbReference type="SUPFAM" id="SSF55785">
    <property type="entry name" value="PYP-like sensor domain (PAS domain)"/>
    <property type="match status" value="5"/>
</dbReference>
<accession>A0A1E5QF89</accession>
<reference evidence="11" key="1">
    <citation type="submission" date="2016-09" db="EMBL/GenBank/DDBJ databases">
        <title>Draft genome of thermotolerant cyanobacterium Desertifilum sp. strain IPPAS B-1220.</title>
        <authorList>
            <person name="Sinetova M.A."/>
            <person name="Bolakhan K."/>
            <person name="Zayadan B.K."/>
            <person name="Mironov K.S."/>
            <person name="Ustinova V."/>
            <person name="Kupriyanova E.V."/>
            <person name="Sidorov R.A."/>
            <person name="Skrypnik A.N."/>
            <person name="Gogoleva N.E."/>
            <person name="Gogolev Y.V."/>
            <person name="Los D.A."/>
        </authorList>
    </citation>
    <scope>NUCLEOTIDE SEQUENCE [LARGE SCALE GENOMIC DNA]</scope>
    <source>
        <strain evidence="11">IPPAS B-1220</strain>
    </source>
</reference>
<dbReference type="Gene3D" id="3.30.565.10">
    <property type="entry name" value="Histidine kinase-like ATPase, C-terminal domain"/>
    <property type="match status" value="1"/>
</dbReference>
<dbReference type="Gene3D" id="1.10.287.130">
    <property type="match status" value="1"/>
</dbReference>
<comment type="caution">
    <text evidence="11">The sequence shown here is derived from an EMBL/GenBank/DDBJ whole genome shotgun (WGS) entry which is preliminary data.</text>
</comment>
<feature type="domain" description="PAS" evidence="9">
    <location>
        <begin position="557"/>
        <end position="628"/>
    </location>
</feature>
<dbReference type="InterPro" id="IPR001610">
    <property type="entry name" value="PAC"/>
</dbReference>
<dbReference type="PROSITE" id="PS50113">
    <property type="entry name" value="PAC"/>
    <property type="match status" value="5"/>
</dbReference>
<dbReference type="SMART" id="SM00387">
    <property type="entry name" value="HATPase_c"/>
    <property type="match status" value="1"/>
</dbReference>
<gene>
    <name evidence="11" type="ORF">BH720_20450</name>
</gene>
<feature type="domain" description="PAS" evidence="9">
    <location>
        <begin position="307"/>
        <end position="380"/>
    </location>
</feature>
<protein>
    <recommendedName>
        <fullName evidence="2">histidine kinase</fullName>
        <ecNumber evidence="2">2.7.13.3</ecNumber>
    </recommendedName>
</protein>
<evidence type="ECO:0000256" key="6">
    <source>
        <dbReference type="ARBA" id="ARBA00023012"/>
    </source>
</evidence>
<evidence type="ECO:0000256" key="4">
    <source>
        <dbReference type="ARBA" id="ARBA00022679"/>
    </source>
</evidence>
<dbReference type="STRING" id="1781255.BH720_20450"/>
<dbReference type="PANTHER" id="PTHR43304">
    <property type="entry name" value="PHYTOCHROME-LIKE PROTEIN CPH1"/>
    <property type="match status" value="1"/>
</dbReference>
<dbReference type="InterPro" id="IPR052162">
    <property type="entry name" value="Sensor_kinase/Photoreceptor"/>
</dbReference>
<dbReference type="GO" id="GO:0000155">
    <property type="term" value="F:phosphorelay sensor kinase activity"/>
    <property type="evidence" value="ECO:0007669"/>
    <property type="project" value="InterPro"/>
</dbReference>
<dbReference type="Gene3D" id="3.30.450.20">
    <property type="entry name" value="PAS domain"/>
    <property type="match status" value="5"/>
</dbReference>
<dbReference type="PANTHER" id="PTHR43304:SF1">
    <property type="entry name" value="PAC DOMAIN-CONTAINING PROTEIN"/>
    <property type="match status" value="1"/>
</dbReference>
<dbReference type="EMBL" id="MJGC01000092">
    <property type="protein sequence ID" value="OEJ73319.1"/>
    <property type="molecule type" value="Genomic_DNA"/>
</dbReference>
<dbReference type="InterPro" id="IPR003661">
    <property type="entry name" value="HisK_dim/P_dom"/>
</dbReference>
<feature type="coiled-coil region" evidence="7">
    <location>
        <begin position="673"/>
        <end position="700"/>
    </location>
</feature>